<dbReference type="KEGG" id="halt:IM660_17975"/>
<dbReference type="RefSeq" id="WP_193497133.1">
    <property type="nucleotide sequence ID" value="NZ_CP063169.1"/>
</dbReference>
<sequence length="233" mass="23724">MSRSGKAAIGTLALLLVLVGGAYALDRWAVAQAEDRVRTELSTAFPDAERLEVSIAGALFLPQVITGSLSTVELSADGVRYEGLDVANVEVLAQGVDVGEPRTVEELTVSATVPGTTVQAAVAASGRVPEGVTIEITGGDLVASATVLGVPLEATLQPVVSDGELQLEPQTFSLGGLEVDADAIPGDLLGDLGSLQVPADALPDALTLTSAEVIGDEVRLEVTGSQVALDDLN</sequence>
<keyword evidence="2" id="KW-1185">Reference proteome</keyword>
<evidence type="ECO:0000313" key="1">
    <source>
        <dbReference type="EMBL" id="QOR70452.1"/>
    </source>
</evidence>
<proteinExistence type="predicted"/>
<gene>
    <name evidence="1" type="ORF">IM660_17975</name>
</gene>
<accession>A0A7M1SUL6</accession>
<dbReference type="EMBL" id="CP063169">
    <property type="protein sequence ID" value="QOR70452.1"/>
    <property type="molecule type" value="Genomic_DNA"/>
</dbReference>
<organism evidence="1 2">
    <name type="scientific">Ruania alkalisoli</name>
    <dbReference type="NCBI Taxonomy" id="2779775"/>
    <lineage>
        <taxon>Bacteria</taxon>
        <taxon>Bacillati</taxon>
        <taxon>Actinomycetota</taxon>
        <taxon>Actinomycetes</taxon>
        <taxon>Micrococcales</taxon>
        <taxon>Ruaniaceae</taxon>
        <taxon>Ruania</taxon>
    </lineage>
</organism>
<dbReference type="Pfam" id="PF11209">
    <property type="entry name" value="LmeA"/>
    <property type="match status" value="1"/>
</dbReference>
<protein>
    <submittedName>
        <fullName evidence="1">DUF2993 domain-containing protein</fullName>
    </submittedName>
</protein>
<evidence type="ECO:0000313" key="2">
    <source>
        <dbReference type="Proteomes" id="UP000593758"/>
    </source>
</evidence>
<dbReference type="Proteomes" id="UP000593758">
    <property type="component" value="Chromosome"/>
</dbReference>
<name>A0A7M1SUL6_9MICO</name>
<reference evidence="1 2" key="1">
    <citation type="submission" date="2020-10" db="EMBL/GenBank/DDBJ databases">
        <title>Haloactinobacterium sp. RN3S43, a bacterium isolated from saline soil.</title>
        <authorList>
            <person name="Sun J.-Q."/>
        </authorList>
    </citation>
    <scope>NUCLEOTIDE SEQUENCE [LARGE SCALE GENOMIC DNA]</scope>
    <source>
        <strain evidence="1 2">RN3S43</strain>
    </source>
</reference>
<dbReference type="AlphaFoldDB" id="A0A7M1SUL6"/>
<dbReference type="InterPro" id="IPR021373">
    <property type="entry name" value="DUF2993"/>
</dbReference>